<reference evidence="1 2" key="2">
    <citation type="journal article" date="2022" name="Mol. Biol. Evol.">
        <title>Comparative Genomics Reveals Insights into the Divergent Evolution of Astigmatic Mites and Household Pest Adaptations.</title>
        <authorList>
            <person name="Xiong Q."/>
            <person name="Wan A.T."/>
            <person name="Liu X."/>
            <person name="Fung C.S."/>
            <person name="Xiao X."/>
            <person name="Malainual N."/>
            <person name="Hou J."/>
            <person name="Wang L."/>
            <person name="Wang M."/>
            <person name="Yang K.Y."/>
            <person name="Cui Y."/>
            <person name="Leung E.L."/>
            <person name="Nong W."/>
            <person name="Shin S.K."/>
            <person name="Au S.W."/>
            <person name="Jeong K.Y."/>
            <person name="Chew F.T."/>
            <person name="Hui J.H."/>
            <person name="Leung T.F."/>
            <person name="Tungtrongchitr A."/>
            <person name="Zhong N."/>
            <person name="Liu Z."/>
            <person name="Tsui S.K."/>
        </authorList>
    </citation>
    <scope>NUCLEOTIDE SEQUENCE [LARGE SCALE GENOMIC DNA]</scope>
    <source>
        <strain evidence="1">Derp</strain>
    </source>
</reference>
<keyword evidence="2" id="KW-1185">Reference proteome</keyword>
<comment type="caution">
    <text evidence="1">The sequence shown here is derived from an EMBL/GenBank/DDBJ whole genome shotgun (WGS) entry which is preliminary data.</text>
</comment>
<dbReference type="Proteomes" id="UP000887458">
    <property type="component" value="Unassembled WGS sequence"/>
</dbReference>
<gene>
    <name evidence="1" type="ORF">DERP_004979</name>
</gene>
<organism evidence="1 2">
    <name type="scientific">Dermatophagoides pteronyssinus</name>
    <name type="common">European house dust mite</name>
    <dbReference type="NCBI Taxonomy" id="6956"/>
    <lineage>
        <taxon>Eukaryota</taxon>
        <taxon>Metazoa</taxon>
        <taxon>Ecdysozoa</taxon>
        <taxon>Arthropoda</taxon>
        <taxon>Chelicerata</taxon>
        <taxon>Arachnida</taxon>
        <taxon>Acari</taxon>
        <taxon>Acariformes</taxon>
        <taxon>Sarcoptiformes</taxon>
        <taxon>Astigmata</taxon>
        <taxon>Psoroptidia</taxon>
        <taxon>Analgoidea</taxon>
        <taxon>Pyroglyphidae</taxon>
        <taxon>Dermatophagoidinae</taxon>
        <taxon>Dermatophagoides</taxon>
    </lineage>
</organism>
<evidence type="ECO:0000313" key="1">
    <source>
        <dbReference type="EMBL" id="KAH9425761.1"/>
    </source>
</evidence>
<protein>
    <submittedName>
        <fullName evidence="1">Uncharacterized protein</fullName>
    </submittedName>
</protein>
<proteinExistence type="predicted"/>
<reference evidence="1 2" key="1">
    <citation type="journal article" date="2018" name="J. Allergy Clin. Immunol.">
        <title>High-quality assembly of Dermatophagoides pteronyssinus genome and transcriptome reveals a wide range of novel allergens.</title>
        <authorList>
            <person name="Liu X.Y."/>
            <person name="Yang K.Y."/>
            <person name="Wang M.Q."/>
            <person name="Kwok J.S."/>
            <person name="Zeng X."/>
            <person name="Yang Z."/>
            <person name="Xiao X.J."/>
            <person name="Lau C.P."/>
            <person name="Li Y."/>
            <person name="Huang Z.M."/>
            <person name="Ba J.G."/>
            <person name="Yim A.K."/>
            <person name="Ouyang C.Y."/>
            <person name="Ngai S.M."/>
            <person name="Chan T.F."/>
            <person name="Leung E.L."/>
            <person name="Liu L."/>
            <person name="Liu Z.G."/>
            <person name="Tsui S.K."/>
        </authorList>
    </citation>
    <scope>NUCLEOTIDE SEQUENCE [LARGE SCALE GENOMIC DNA]</scope>
    <source>
        <strain evidence="1">Derp</strain>
    </source>
</reference>
<dbReference type="EMBL" id="NJHN03000017">
    <property type="protein sequence ID" value="KAH9425761.1"/>
    <property type="molecule type" value="Genomic_DNA"/>
</dbReference>
<sequence length="65" mass="7861">MTTTTMIIIKRMRKDFILLDLFQNGHFSDCYIMLYNEINCNYPLNQINSWVLQSHFKKKMDLILT</sequence>
<accession>A0ABQ8JT56</accession>
<evidence type="ECO:0000313" key="2">
    <source>
        <dbReference type="Proteomes" id="UP000887458"/>
    </source>
</evidence>
<name>A0ABQ8JT56_DERPT</name>